<feature type="compositionally biased region" description="Basic and acidic residues" evidence="1">
    <location>
        <begin position="162"/>
        <end position="194"/>
    </location>
</feature>
<accession>A0A5N5T2M8</accession>
<comment type="caution">
    <text evidence="2">The sequence shown here is derived from an EMBL/GenBank/DDBJ whole genome shotgun (WGS) entry which is preliminary data.</text>
</comment>
<evidence type="ECO:0000313" key="3">
    <source>
        <dbReference type="Proteomes" id="UP000326759"/>
    </source>
</evidence>
<evidence type="ECO:0000313" key="2">
    <source>
        <dbReference type="EMBL" id="KAB7500485.1"/>
    </source>
</evidence>
<feature type="region of interest" description="Disordered" evidence="1">
    <location>
        <begin position="501"/>
        <end position="523"/>
    </location>
</feature>
<dbReference type="Proteomes" id="UP000326759">
    <property type="component" value="Unassembled WGS sequence"/>
</dbReference>
<dbReference type="AlphaFoldDB" id="A0A5N5T2M8"/>
<organism evidence="2 3">
    <name type="scientific">Armadillidium nasatum</name>
    <dbReference type="NCBI Taxonomy" id="96803"/>
    <lineage>
        <taxon>Eukaryota</taxon>
        <taxon>Metazoa</taxon>
        <taxon>Ecdysozoa</taxon>
        <taxon>Arthropoda</taxon>
        <taxon>Crustacea</taxon>
        <taxon>Multicrustacea</taxon>
        <taxon>Malacostraca</taxon>
        <taxon>Eumalacostraca</taxon>
        <taxon>Peracarida</taxon>
        <taxon>Isopoda</taxon>
        <taxon>Oniscidea</taxon>
        <taxon>Crinocheta</taxon>
        <taxon>Armadillidiidae</taxon>
        <taxon>Armadillidium</taxon>
    </lineage>
</organism>
<name>A0A5N5T2M8_9CRUS</name>
<reference evidence="2 3" key="1">
    <citation type="journal article" date="2019" name="PLoS Biol.">
        <title>Sex chromosomes control vertical transmission of feminizing Wolbachia symbionts in an isopod.</title>
        <authorList>
            <person name="Becking T."/>
            <person name="Chebbi M.A."/>
            <person name="Giraud I."/>
            <person name="Moumen B."/>
            <person name="Laverre T."/>
            <person name="Caubet Y."/>
            <person name="Peccoud J."/>
            <person name="Gilbert C."/>
            <person name="Cordaux R."/>
        </authorList>
    </citation>
    <scope>NUCLEOTIDE SEQUENCE [LARGE SCALE GENOMIC DNA]</scope>
    <source>
        <strain evidence="2">ANa2</strain>
        <tissue evidence="2">Whole body excluding digestive tract and cuticle</tissue>
    </source>
</reference>
<keyword evidence="3" id="KW-1185">Reference proteome</keyword>
<evidence type="ECO:0000256" key="1">
    <source>
        <dbReference type="SAM" id="MobiDB-lite"/>
    </source>
</evidence>
<feature type="compositionally biased region" description="Basic and acidic residues" evidence="1">
    <location>
        <begin position="507"/>
        <end position="523"/>
    </location>
</feature>
<sequence>MDISRMTPEQCYKHPWLKKIFTKENKLKELDKENLRKYMSKRRWNKAINTFTALKRMGAVFDKNKERPTSDSATLDENIFLPSSTTEKRNNFPKFTKTCRTKMMLFFLKINLKLLNLNPIKDLDKLEEEYAAFYSPSGKHLFTISEDSSNAHHSPKQKKLKPIQEKKHNNFEDKQEKPMKIKYEDKNETEKTSQTKDIILKSIPTKPKNENEMKVPNAITESKEEKITNATSKSLSNEEVKNRSPSPSKYQNQIRKSNSSKEIAKSDAKFNNSIDKSTNIVLAASVPSKSSAYSGDKNNSNKNDISNEICNAKSSFKIAKHSLPSTQTTTAVTPSSNKIVNSLSISKDNRKPPIVCKTDIQKSSVSDNIFQTSRTFGLSGNHRHSCHCNTSASKNSTTNSLCFTNINDTKNNTAHSTQTSKAEKNFKNTFPLSHSKTIVNMHYKPDDANTSNPQTSGRTLQKSRTFVSNLKPSNYSLNKTSSSNLVDQLLNQFKPERRISYSNLRPVRRESPCSEGGTKNKDS</sequence>
<feature type="region of interest" description="Disordered" evidence="1">
    <location>
        <begin position="147"/>
        <end position="264"/>
    </location>
</feature>
<proteinExistence type="predicted"/>
<protein>
    <submittedName>
        <fullName evidence="2">Uncharacterized protein</fullName>
    </submittedName>
</protein>
<feature type="compositionally biased region" description="Polar residues" evidence="1">
    <location>
        <begin position="243"/>
        <end position="261"/>
    </location>
</feature>
<gene>
    <name evidence="2" type="ORF">Anas_04811</name>
</gene>
<dbReference type="EMBL" id="SEYY01013807">
    <property type="protein sequence ID" value="KAB7500485.1"/>
    <property type="molecule type" value="Genomic_DNA"/>
</dbReference>